<dbReference type="GO" id="GO:0005739">
    <property type="term" value="C:mitochondrion"/>
    <property type="evidence" value="ECO:0007669"/>
    <property type="project" value="TreeGrafter"/>
</dbReference>
<organism evidence="7 8">
    <name type="scientific">Steinernema glaseri</name>
    <dbReference type="NCBI Taxonomy" id="37863"/>
    <lineage>
        <taxon>Eukaryota</taxon>
        <taxon>Metazoa</taxon>
        <taxon>Ecdysozoa</taxon>
        <taxon>Nematoda</taxon>
        <taxon>Chromadorea</taxon>
        <taxon>Rhabditida</taxon>
        <taxon>Tylenchina</taxon>
        <taxon>Panagrolaimomorpha</taxon>
        <taxon>Strongyloidoidea</taxon>
        <taxon>Steinernematidae</taxon>
        <taxon>Steinernema</taxon>
    </lineage>
</organism>
<dbReference type="SUPFAM" id="SSF55681">
    <property type="entry name" value="Class II aaRS and biotin synthetases"/>
    <property type="match status" value="1"/>
</dbReference>
<dbReference type="PANTHER" id="PTHR22594:SF34">
    <property type="entry name" value="ASPARAGINE--TRNA LIGASE, MITOCHONDRIAL-RELATED"/>
    <property type="match status" value="1"/>
</dbReference>
<evidence type="ECO:0000313" key="7">
    <source>
        <dbReference type="Proteomes" id="UP000095287"/>
    </source>
</evidence>
<dbReference type="Proteomes" id="UP000095287">
    <property type="component" value="Unplaced"/>
</dbReference>
<dbReference type="Pfam" id="PF00152">
    <property type="entry name" value="tRNA-synt_2"/>
    <property type="match status" value="2"/>
</dbReference>
<dbReference type="InterPro" id="IPR006195">
    <property type="entry name" value="aa-tRNA-synth_II"/>
</dbReference>
<dbReference type="GO" id="GO:0006421">
    <property type="term" value="P:asparaginyl-tRNA aminoacylation"/>
    <property type="evidence" value="ECO:0007669"/>
    <property type="project" value="TreeGrafter"/>
</dbReference>
<dbReference type="GO" id="GO:0004816">
    <property type="term" value="F:asparagine-tRNA ligase activity"/>
    <property type="evidence" value="ECO:0007669"/>
    <property type="project" value="TreeGrafter"/>
</dbReference>
<dbReference type="InterPro" id="IPR002312">
    <property type="entry name" value="Asp/Asn-tRNA-synth_IIb"/>
</dbReference>
<keyword evidence="7" id="KW-1185">Reference proteome</keyword>
<feature type="domain" description="Aminoacyl-transfer RNA synthetases class-II family profile" evidence="6">
    <location>
        <begin position="1"/>
        <end position="378"/>
    </location>
</feature>
<protein>
    <submittedName>
        <fullName evidence="8">AA_TRNA_LIGASE_II domain-containing protein</fullName>
    </submittedName>
</protein>
<evidence type="ECO:0000256" key="3">
    <source>
        <dbReference type="ARBA" id="ARBA00022840"/>
    </source>
</evidence>
<dbReference type="GO" id="GO:0005524">
    <property type="term" value="F:ATP binding"/>
    <property type="evidence" value="ECO:0007669"/>
    <property type="project" value="UniProtKB-KW"/>
</dbReference>
<keyword evidence="3" id="KW-0067">ATP-binding</keyword>
<dbReference type="InterPro" id="IPR004364">
    <property type="entry name" value="Aa-tRNA-synt_II"/>
</dbReference>
<dbReference type="Gene3D" id="3.30.930.10">
    <property type="entry name" value="Bira Bifunctional Protein, Domain 2"/>
    <property type="match status" value="2"/>
</dbReference>
<evidence type="ECO:0000259" key="6">
    <source>
        <dbReference type="PROSITE" id="PS50862"/>
    </source>
</evidence>
<evidence type="ECO:0000256" key="5">
    <source>
        <dbReference type="ARBA" id="ARBA00023146"/>
    </source>
</evidence>
<keyword evidence="4" id="KW-0648">Protein biosynthesis</keyword>
<evidence type="ECO:0000256" key="4">
    <source>
        <dbReference type="ARBA" id="ARBA00022917"/>
    </source>
</evidence>
<dbReference type="AlphaFoldDB" id="A0A1I7Z771"/>
<dbReference type="PANTHER" id="PTHR22594">
    <property type="entry name" value="ASPARTYL/LYSYL-TRNA SYNTHETASE"/>
    <property type="match status" value="1"/>
</dbReference>
<sequence length="386" mass="43651">MATKSHEFFKNNDYIYIDTPMISLNDCEGAGEAFTLKAPKDEDFFGRPDVYLPVSGQLHLESIVGAIPRVYTIGTAFRAEKCLSRQHMAEFKMLEAECGFMDSLDDLCNLVEDYVRHVVKGFTEEAIHSDVLKHAELYRTEDSKNIIEMCQSAVRFPRLTYDEAVTLLADHGVKMLEAECGFMDSLDDLCNLVEDYVRHVVKGFTEEAIHSDVLKHAELYRTEDSKNIIEMCQSAVRFPRLTYDEAVMLLADHGVKVEADGFKKSHELKLVDICGSPVFVTHFPCDQKPFYMKRSGDKALCFDLLAPFVGELAGGSLREDDVTQLEERLPKEVAANLAWYLELRRCGQPNSGGFGLGVERLLQACLSIVNIKDTVAFPRWFKHCKC</sequence>
<reference evidence="8" key="1">
    <citation type="submission" date="2016-11" db="UniProtKB">
        <authorList>
            <consortium name="WormBaseParasite"/>
        </authorList>
    </citation>
    <scope>IDENTIFICATION</scope>
</reference>
<keyword evidence="5" id="KW-0030">Aminoacyl-tRNA synthetase</keyword>
<dbReference type="InterPro" id="IPR045864">
    <property type="entry name" value="aa-tRNA-synth_II/BPL/LPL"/>
</dbReference>
<keyword evidence="1" id="KW-0436">Ligase</keyword>
<evidence type="ECO:0000256" key="2">
    <source>
        <dbReference type="ARBA" id="ARBA00022741"/>
    </source>
</evidence>
<dbReference type="PRINTS" id="PR01042">
    <property type="entry name" value="TRNASYNTHASP"/>
</dbReference>
<dbReference type="WBParaSite" id="L893_g2352.t1">
    <property type="protein sequence ID" value="L893_g2352.t1"/>
    <property type="gene ID" value="L893_g2352"/>
</dbReference>
<keyword evidence="2" id="KW-0547">Nucleotide-binding</keyword>
<evidence type="ECO:0000256" key="1">
    <source>
        <dbReference type="ARBA" id="ARBA00022598"/>
    </source>
</evidence>
<evidence type="ECO:0000313" key="8">
    <source>
        <dbReference type="WBParaSite" id="L893_g2352.t1"/>
    </source>
</evidence>
<name>A0A1I7Z771_9BILA</name>
<dbReference type="PROSITE" id="PS50862">
    <property type="entry name" value="AA_TRNA_LIGASE_II"/>
    <property type="match status" value="1"/>
</dbReference>
<accession>A0A1I7Z771</accession>
<proteinExistence type="predicted"/>